<dbReference type="InterPro" id="IPR017452">
    <property type="entry name" value="GPCR_Rhodpsn_7TM"/>
</dbReference>
<evidence type="ECO:0000313" key="8">
    <source>
        <dbReference type="EMBL" id="CAF1076962.1"/>
    </source>
</evidence>
<proteinExistence type="predicted"/>
<organism evidence="8 9">
    <name type="scientific">Brachionus calyciflorus</name>
    <dbReference type="NCBI Taxonomy" id="104777"/>
    <lineage>
        <taxon>Eukaryota</taxon>
        <taxon>Metazoa</taxon>
        <taxon>Spiralia</taxon>
        <taxon>Gnathifera</taxon>
        <taxon>Rotifera</taxon>
        <taxon>Eurotatoria</taxon>
        <taxon>Monogononta</taxon>
        <taxon>Pseudotrocha</taxon>
        <taxon>Ploima</taxon>
        <taxon>Brachionidae</taxon>
        <taxon>Brachionus</taxon>
    </lineage>
</organism>
<dbReference type="OrthoDB" id="10111246at2759"/>
<evidence type="ECO:0000313" key="9">
    <source>
        <dbReference type="Proteomes" id="UP000663879"/>
    </source>
</evidence>
<feature type="transmembrane region" description="Helical" evidence="6">
    <location>
        <begin position="109"/>
        <end position="128"/>
    </location>
</feature>
<evidence type="ECO:0000256" key="4">
    <source>
        <dbReference type="ARBA" id="ARBA00023136"/>
    </source>
</evidence>
<evidence type="ECO:0000259" key="7">
    <source>
        <dbReference type="PROSITE" id="PS50262"/>
    </source>
</evidence>
<dbReference type="CDD" id="cd00637">
    <property type="entry name" value="7tm_classA_rhodopsin-like"/>
    <property type="match status" value="1"/>
</dbReference>
<comment type="caution">
    <text evidence="8">The sequence shown here is derived from an EMBL/GenBank/DDBJ whole genome shotgun (WGS) entry which is preliminary data.</text>
</comment>
<feature type="compositionally biased region" description="Polar residues" evidence="5">
    <location>
        <begin position="238"/>
        <end position="259"/>
    </location>
</feature>
<gene>
    <name evidence="8" type="ORF">OXX778_LOCUS20008</name>
</gene>
<dbReference type="SUPFAM" id="SSF81321">
    <property type="entry name" value="Family A G protein-coupled receptor-like"/>
    <property type="match status" value="1"/>
</dbReference>
<accession>A0A814MAJ7</accession>
<dbReference type="EMBL" id="CAJNOC010006396">
    <property type="protein sequence ID" value="CAF1076962.1"/>
    <property type="molecule type" value="Genomic_DNA"/>
</dbReference>
<feature type="domain" description="G-protein coupled receptors family 1 profile" evidence="7">
    <location>
        <begin position="47"/>
        <end position="352"/>
    </location>
</feature>
<keyword evidence="9" id="KW-1185">Reference proteome</keyword>
<reference evidence="8" key="1">
    <citation type="submission" date="2021-02" db="EMBL/GenBank/DDBJ databases">
        <authorList>
            <person name="Nowell W R."/>
        </authorList>
    </citation>
    <scope>NUCLEOTIDE SEQUENCE</scope>
    <source>
        <strain evidence="8">Ploen Becks lab</strain>
    </source>
</reference>
<feature type="transmembrane region" description="Helical" evidence="6">
    <location>
        <begin position="68"/>
        <end position="89"/>
    </location>
</feature>
<evidence type="ECO:0000256" key="2">
    <source>
        <dbReference type="ARBA" id="ARBA00022692"/>
    </source>
</evidence>
<comment type="subcellular location">
    <subcellularLocation>
        <location evidence="1">Membrane</location>
    </subcellularLocation>
</comment>
<keyword evidence="2 6" id="KW-0812">Transmembrane</keyword>
<evidence type="ECO:0000256" key="1">
    <source>
        <dbReference type="ARBA" id="ARBA00004370"/>
    </source>
</evidence>
<keyword evidence="3 6" id="KW-1133">Transmembrane helix</keyword>
<feature type="transmembrane region" description="Helical" evidence="6">
    <location>
        <begin position="336"/>
        <end position="355"/>
    </location>
</feature>
<dbReference type="PROSITE" id="PS50262">
    <property type="entry name" value="G_PROTEIN_RECEP_F1_2"/>
    <property type="match status" value="1"/>
</dbReference>
<feature type="transmembrane region" description="Helical" evidence="6">
    <location>
        <begin position="148"/>
        <end position="171"/>
    </location>
</feature>
<evidence type="ECO:0000256" key="5">
    <source>
        <dbReference type="SAM" id="MobiDB-lite"/>
    </source>
</evidence>
<feature type="transmembrane region" description="Helical" evidence="6">
    <location>
        <begin position="294"/>
        <end position="316"/>
    </location>
</feature>
<evidence type="ECO:0000256" key="6">
    <source>
        <dbReference type="SAM" id="Phobius"/>
    </source>
</evidence>
<feature type="transmembrane region" description="Helical" evidence="6">
    <location>
        <begin position="38"/>
        <end position="56"/>
    </location>
</feature>
<sequence>MSNRTTTRSNLLAHLNTTFSINFDSVFTTSYVINYLDYAVRILAVLVHLIYIYFMFRVKKFRSRTYFYMHNVIIVSLVYVFHYACYTGTGGPTFRSLELNLFFCYLSEQIWSILKYMRAFSILLLAFYRLIAVKNINLYKKMNSGLSFILFSILGSLITSLILTFVLKYAFNTTYSVYFCSPGYSDNIKDMIIAFILNIFISNILPTVVNLVAYFKIIAKLKLNRDSLNRNNNKEAASKTNKASNNSRITPNNESSMGTTNVFTTQTSANIISNASNTVKRDLNVKQSRFAKQFILMNLFIVLSNLFSVIVDFLIVLATNPAFYYLDALLWQFRPIARILFLIFQSMIPVLSILFNPEVKFMKIFEKGNFLKRGFLCNSSII</sequence>
<dbReference type="AlphaFoldDB" id="A0A814MAJ7"/>
<keyword evidence="4 6" id="KW-0472">Membrane</keyword>
<dbReference type="GO" id="GO:0016020">
    <property type="term" value="C:membrane"/>
    <property type="evidence" value="ECO:0007669"/>
    <property type="project" value="UniProtKB-SubCell"/>
</dbReference>
<feature type="region of interest" description="Disordered" evidence="5">
    <location>
        <begin position="233"/>
        <end position="259"/>
    </location>
</feature>
<feature type="transmembrane region" description="Helical" evidence="6">
    <location>
        <begin position="191"/>
        <end position="215"/>
    </location>
</feature>
<dbReference type="Proteomes" id="UP000663879">
    <property type="component" value="Unassembled WGS sequence"/>
</dbReference>
<dbReference type="Gene3D" id="1.20.1070.10">
    <property type="entry name" value="Rhodopsin 7-helix transmembrane proteins"/>
    <property type="match status" value="1"/>
</dbReference>
<evidence type="ECO:0000256" key="3">
    <source>
        <dbReference type="ARBA" id="ARBA00022989"/>
    </source>
</evidence>
<protein>
    <recommendedName>
        <fullName evidence="7">G-protein coupled receptors family 1 profile domain-containing protein</fullName>
    </recommendedName>
</protein>
<name>A0A814MAJ7_9BILA</name>